<dbReference type="CDD" id="cd00157">
    <property type="entry name" value="Rho"/>
    <property type="match status" value="1"/>
</dbReference>
<name>A0A9Q0L842_ANAIG</name>
<keyword evidence="5" id="KW-1185">Reference proteome</keyword>
<evidence type="ECO:0000256" key="3">
    <source>
        <dbReference type="ARBA" id="ARBA00023134"/>
    </source>
</evidence>
<dbReference type="InterPro" id="IPR003578">
    <property type="entry name" value="Small_GTPase_Rho"/>
</dbReference>
<dbReference type="InterPro" id="IPR005225">
    <property type="entry name" value="Small_GTP-bd"/>
</dbReference>
<dbReference type="Proteomes" id="UP001149090">
    <property type="component" value="Unassembled WGS sequence"/>
</dbReference>
<dbReference type="SMART" id="SM00175">
    <property type="entry name" value="RAB"/>
    <property type="match status" value="1"/>
</dbReference>
<evidence type="ECO:0000256" key="1">
    <source>
        <dbReference type="ARBA" id="ARBA00010142"/>
    </source>
</evidence>
<dbReference type="Pfam" id="PF00071">
    <property type="entry name" value="Ras"/>
    <property type="match status" value="1"/>
</dbReference>
<dbReference type="GO" id="GO:0003924">
    <property type="term" value="F:GTPase activity"/>
    <property type="evidence" value="ECO:0007669"/>
    <property type="project" value="InterPro"/>
</dbReference>
<dbReference type="PROSITE" id="PS51419">
    <property type="entry name" value="RAB"/>
    <property type="match status" value="1"/>
</dbReference>
<keyword evidence="3" id="KW-0342">GTP-binding</keyword>
<accession>A0A9Q0L842</accession>
<dbReference type="SMART" id="SM00174">
    <property type="entry name" value="RHO"/>
    <property type="match status" value="1"/>
</dbReference>
<evidence type="ECO:0000256" key="2">
    <source>
        <dbReference type="ARBA" id="ARBA00022741"/>
    </source>
</evidence>
<dbReference type="GO" id="GO:0007264">
    <property type="term" value="P:small GTPase-mediated signal transduction"/>
    <property type="evidence" value="ECO:0007669"/>
    <property type="project" value="InterPro"/>
</dbReference>
<evidence type="ECO:0000313" key="4">
    <source>
        <dbReference type="EMBL" id="KAJ5067600.1"/>
    </source>
</evidence>
<comment type="caution">
    <text evidence="4">The sequence shown here is derived from an EMBL/GenBank/DDBJ whole genome shotgun (WGS) entry which is preliminary data.</text>
</comment>
<dbReference type="FunFam" id="3.40.50.300:FF:001179">
    <property type="entry name" value="Rho family GTPase"/>
    <property type="match status" value="1"/>
</dbReference>
<protein>
    <submittedName>
        <fullName evidence="4">Uncharacterized protein</fullName>
    </submittedName>
</protein>
<dbReference type="OrthoDB" id="8830751at2759"/>
<dbReference type="GO" id="GO:0005525">
    <property type="term" value="F:GTP binding"/>
    <property type="evidence" value="ECO:0007669"/>
    <property type="project" value="UniProtKB-KW"/>
</dbReference>
<dbReference type="PRINTS" id="PR00449">
    <property type="entry name" value="RASTRNSFRMNG"/>
</dbReference>
<dbReference type="EMBL" id="JAPDFW010000125">
    <property type="protein sequence ID" value="KAJ5067600.1"/>
    <property type="molecule type" value="Genomic_DNA"/>
</dbReference>
<dbReference type="NCBIfam" id="TIGR00231">
    <property type="entry name" value="small_GTP"/>
    <property type="match status" value="1"/>
</dbReference>
<dbReference type="PROSITE" id="PS51421">
    <property type="entry name" value="RAS"/>
    <property type="match status" value="1"/>
</dbReference>
<dbReference type="PANTHER" id="PTHR24072">
    <property type="entry name" value="RHO FAMILY GTPASE"/>
    <property type="match status" value="1"/>
</dbReference>
<dbReference type="PROSITE" id="PS51420">
    <property type="entry name" value="RHO"/>
    <property type="match status" value="1"/>
</dbReference>
<dbReference type="SUPFAM" id="SSF52540">
    <property type="entry name" value="P-loop containing nucleoside triphosphate hydrolases"/>
    <property type="match status" value="1"/>
</dbReference>
<reference evidence="4" key="1">
    <citation type="submission" date="2022-10" db="EMBL/GenBank/DDBJ databases">
        <title>Novel sulphate-reducing endosymbionts in the free-living metamonad Anaeramoeba.</title>
        <authorList>
            <person name="Jerlstrom-Hultqvist J."/>
            <person name="Cepicka I."/>
            <person name="Gallot-Lavallee L."/>
            <person name="Salas-Leiva D."/>
            <person name="Curtis B.A."/>
            <person name="Zahonova K."/>
            <person name="Pipaliya S."/>
            <person name="Dacks J."/>
            <person name="Roger A.J."/>
        </authorList>
    </citation>
    <scope>NUCLEOTIDE SEQUENCE</scope>
    <source>
        <strain evidence="4">BMAN</strain>
    </source>
</reference>
<keyword evidence="2" id="KW-0547">Nucleotide-binding</keyword>
<sequence length="192" mass="21845">MNQIKCIIIGDTTVGKTSLAMTFSKNEFPKETIPSVYENFTKDFSDGPTINLAIWDTHCDPDYDKLRQLSYSQTDVFMICFSLVSEESFVHVKTKWVPEVRKLQPSAQILLVGTKMDLRNDPQTIKKLEDVGLSPITQQSAMDLAYELGSLKYVECSAFTQKDLSFVFEEAIRAVVPLFYVRNSDKSKCFIL</sequence>
<dbReference type="Gene3D" id="3.40.50.300">
    <property type="entry name" value="P-loop containing nucleotide triphosphate hydrolases"/>
    <property type="match status" value="1"/>
</dbReference>
<evidence type="ECO:0000313" key="5">
    <source>
        <dbReference type="Proteomes" id="UP001149090"/>
    </source>
</evidence>
<dbReference type="InterPro" id="IPR001806">
    <property type="entry name" value="Small_GTPase"/>
</dbReference>
<comment type="similarity">
    <text evidence="1">Belongs to the small GTPase superfamily. Rho family.</text>
</comment>
<gene>
    <name evidence="4" type="ORF">M0811_02788</name>
</gene>
<dbReference type="InterPro" id="IPR027417">
    <property type="entry name" value="P-loop_NTPase"/>
</dbReference>
<dbReference type="SMART" id="SM00173">
    <property type="entry name" value="RAS"/>
    <property type="match status" value="1"/>
</dbReference>
<proteinExistence type="inferred from homology"/>
<dbReference type="AlphaFoldDB" id="A0A9Q0L842"/>
<organism evidence="4 5">
    <name type="scientific">Anaeramoeba ignava</name>
    <name type="common">Anaerobic marine amoeba</name>
    <dbReference type="NCBI Taxonomy" id="1746090"/>
    <lineage>
        <taxon>Eukaryota</taxon>
        <taxon>Metamonada</taxon>
        <taxon>Anaeramoebidae</taxon>
        <taxon>Anaeramoeba</taxon>
    </lineage>
</organism>